<name>A0A8S0R5E6_OLEEU</name>
<reference evidence="2 3" key="1">
    <citation type="submission" date="2019-12" db="EMBL/GenBank/DDBJ databases">
        <authorList>
            <person name="Alioto T."/>
            <person name="Alioto T."/>
            <person name="Gomez Garrido J."/>
        </authorList>
    </citation>
    <scope>NUCLEOTIDE SEQUENCE [LARGE SCALE GENOMIC DNA]</scope>
</reference>
<sequence>MKPELVFTLLFSFISTWKLVSLEAKVFVVLMEDDPVVMMSLRNDENIAFYKERMTREHDIFLESLLEKGSYIKLYSYTHLLNGFAIYSKDKKVKFYRVSVSDR</sequence>
<dbReference type="GO" id="GO:0004386">
    <property type="term" value="F:helicase activity"/>
    <property type="evidence" value="ECO:0007669"/>
    <property type="project" value="UniProtKB-KW"/>
</dbReference>
<feature type="signal peptide" evidence="1">
    <location>
        <begin position="1"/>
        <end position="24"/>
    </location>
</feature>
<organism evidence="2 3">
    <name type="scientific">Olea europaea subsp. europaea</name>
    <dbReference type="NCBI Taxonomy" id="158383"/>
    <lineage>
        <taxon>Eukaryota</taxon>
        <taxon>Viridiplantae</taxon>
        <taxon>Streptophyta</taxon>
        <taxon>Embryophyta</taxon>
        <taxon>Tracheophyta</taxon>
        <taxon>Spermatophyta</taxon>
        <taxon>Magnoliopsida</taxon>
        <taxon>eudicotyledons</taxon>
        <taxon>Gunneridae</taxon>
        <taxon>Pentapetalae</taxon>
        <taxon>asterids</taxon>
        <taxon>lamiids</taxon>
        <taxon>Lamiales</taxon>
        <taxon>Oleaceae</taxon>
        <taxon>Oleeae</taxon>
        <taxon>Olea</taxon>
    </lineage>
</organism>
<evidence type="ECO:0000313" key="2">
    <source>
        <dbReference type="EMBL" id="CAA2974160.1"/>
    </source>
</evidence>
<evidence type="ECO:0000313" key="3">
    <source>
        <dbReference type="Proteomes" id="UP000594638"/>
    </source>
</evidence>
<feature type="chain" id="PRO_5035894865" evidence="1">
    <location>
        <begin position="25"/>
        <end position="103"/>
    </location>
</feature>
<keyword evidence="2" id="KW-0378">Hydrolase</keyword>
<proteinExistence type="predicted"/>
<accession>A0A8S0R5E6</accession>
<dbReference type="EMBL" id="CACTIH010002149">
    <property type="protein sequence ID" value="CAA2974160.1"/>
    <property type="molecule type" value="Genomic_DNA"/>
</dbReference>
<protein>
    <submittedName>
        <fullName evidence="2">Chromodomain helicase hrp1</fullName>
    </submittedName>
</protein>
<keyword evidence="2" id="KW-0067">ATP-binding</keyword>
<dbReference type="AlphaFoldDB" id="A0A8S0R5E6"/>
<gene>
    <name evidence="2" type="ORF">OLEA9_A029011</name>
</gene>
<keyword evidence="3" id="KW-1185">Reference proteome</keyword>
<dbReference type="OrthoDB" id="206201at2759"/>
<dbReference type="Proteomes" id="UP000594638">
    <property type="component" value="Unassembled WGS sequence"/>
</dbReference>
<evidence type="ECO:0000256" key="1">
    <source>
        <dbReference type="SAM" id="SignalP"/>
    </source>
</evidence>
<dbReference type="Gramene" id="OE9A029011T1">
    <property type="protein sequence ID" value="OE9A029011C1"/>
    <property type="gene ID" value="OE9A029011"/>
</dbReference>
<keyword evidence="1" id="KW-0732">Signal</keyword>
<keyword evidence="2" id="KW-0347">Helicase</keyword>
<comment type="caution">
    <text evidence="2">The sequence shown here is derived from an EMBL/GenBank/DDBJ whole genome shotgun (WGS) entry which is preliminary data.</text>
</comment>
<keyword evidence="2" id="KW-0547">Nucleotide-binding</keyword>